<evidence type="ECO:0000256" key="1">
    <source>
        <dbReference type="ARBA" id="ARBA00005188"/>
    </source>
</evidence>
<dbReference type="OrthoDB" id="2020662at2759"/>
<evidence type="ECO:0000256" key="8">
    <source>
        <dbReference type="PIRNR" id="PIRNR006630"/>
    </source>
</evidence>
<dbReference type="InterPro" id="IPR022310">
    <property type="entry name" value="NAD/GMP_synthase"/>
</dbReference>
<comment type="similarity">
    <text evidence="2 8">In the C-terminal section; belongs to the NAD synthetase family.</text>
</comment>
<keyword evidence="11" id="KW-1185">Reference proteome</keyword>
<dbReference type="STRING" id="743788.S8FI56"/>
<dbReference type="Gene3D" id="3.60.110.10">
    <property type="entry name" value="Carbon-nitrogen hydrolase"/>
    <property type="match status" value="1"/>
</dbReference>
<dbReference type="GO" id="GO:0005524">
    <property type="term" value="F:ATP binding"/>
    <property type="evidence" value="ECO:0007669"/>
    <property type="project" value="UniProtKB-UniRule"/>
</dbReference>
<dbReference type="PIRSF" id="PIRSF006630">
    <property type="entry name" value="NADS_GAT"/>
    <property type="match status" value="1"/>
</dbReference>
<dbReference type="GO" id="GO:0003952">
    <property type="term" value="F:NAD+ synthase (glutamine-hydrolyzing) activity"/>
    <property type="evidence" value="ECO:0007669"/>
    <property type="project" value="UniProtKB-UniRule"/>
</dbReference>
<feature type="domain" description="CN hydrolase" evidence="9">
    <location>
        <begin position="5"/>
        <end position="275"/>
    </location>
</feature>
<dbReference type="SUPFAM" id="SSF52402">
    <property type="entry name" value="Adenine nucleotide alpha hydrolases-like"/>
    <property type="match status" value="1"/>
</dbReference>
<evidence type="ECO:0000256" key="6">
    <source>
        <dbReference type="ARBA" id="ARBA00023027"/>
    </source>
</evidence>
<dbReference type="GO" id="GO:0009435">
    <property type="term" value="P:NAD+ biosynthetic process"/>
    <property type="evidence" value="ECO:0007669"/>
    <property type="project" value="UniProtKB-UniRule"/>
</dbReference>
<dbReference type="InterPro" id="IPR036526">
    <property type="entry name" value="C-N_Hydrolase_sf"/>
</dbReference>
<evidence type="ECO:0000313" key="10">
    <source>
        <dbReference type="EMBL" id="EPT01081.1"/>
    </source>
</evidence>
<keyword evidence="5 8" id="KW-0067">ATP-binding</keyword>
<dbReference type="PANTHER" id="PTHR23090">
    <property type="entry name" value="NH 3 /GLUTAMINE-DEPENDENT NAD + SYNTHETASE"/>
    <property type="match status" value="1"/>
</dbReference>
<dbReference type="HOGENOM" id="CLU_011884_2_0_1"/>
<comment type="pathway">
    <text evidence="1 8">Cofactor biosynthesis; NAD(+) biosynthesis; NAD(+) from deamido-NAD(+) (L-Gln route): step 1/1.</text>
</comment>
<sequence length="719" mass="80351">MGHLITVATCSLNQWSLDFAGNLERILTSIRIAKERGATLRVGPELEITGYGCQDHFLEGDTALHSWEVLAKILESEDAKGILCDIGMPVTHKNVIYNCRIIIYHGQILLIRPKMWMANDGNYRELRWFTPWMKHRTTEDHYLPRIIQKVTGQVKVPFGDAVISTKDTCIGVELCEELFTPASPHILMGLDGVEIFTNSSGSHHELRKLHKRVDLIKEATAKVGGIYLYANQQGCDGDRLYYDGCALIAVNGHVIAQGSQFSLQDVEVVTATIDIEDVRAHRAASSRSMQAAAAERYQRVEVEWALSGSKFGVREEGEPGDLVMTGKAFEVRYHSPEEEIALGPACWLWDYLRRSRTQGYFVPLSGGIDSCATSVIVYSMCRLVADAASNGDELVITDARRIAGEPEDSSYIPTDAREFCNRIFHTCYMGTENSSVDTRRRAKELAEAIGSYHTDLNMDTLVTAVRSLFSFVTGAKPQFRAHGGSAAENLALQNIQARLRMVLAYLFAQLLPWVRGRVGGLLVLGSANVDESLRGYLTKYDCSSADVNPIGAISKTDLKRFIAYAQGAFDLPILEQFLTAVPTAELEPITETYVQADEADMGMTYDELSVFGRLRKVEKCGPYSMFTKLVHEWGSFLSPTQIAEKVKLFFFEYARNRHKMTTLTPSYHAEQYSPDDNRFDLRPFLYPSRFPWQFKKIDEVAAALPDKSKGAQAAKTKTA</sequence>
<dbReference type="EC" id="6.3.5.1" evidence="8"/>
<keyword evidence="4 8" id="KW-0547">Nucleotide-binding</keyword>
<dbReference type="FunCoup" id="S8FI56">
    <property type="interactions" value="455"/>
</dbReference>
<keyword evidence="3 8" id="KW-0436">Ligase</keyword>
<organism evidence="10 11">
    <name type="scientific">Fomitopsis schrenkii</name>
    <name type="common">Brown rot fungus</name>
    <dbReference type="NCBI Taxonomy" id="2126942"/>
    <lineage>
        <taxon>Eukaryota</taxon>
        <taxon>Fungi</taxon>
        <taxon>Dikarya</taxon>
        <taxon>Basidiomycota</taxon>
        <taxon>Agaricomycotina</taxon>
        <taxon>Agaricomycetes</taxon>
        <taxon>Polyporales</taxon>
        <taxon>Fomitopsis</taxon>
    </lineage>
</organism>
<dbReference type="Pfam" id="PF02540">
    <property type="entry name" value="NAD_synthase"/>
    <property type="match status" value="1"/>
</dbReference>
<dbReference type="InParanoid" id="S8FI56"/>
<dbReference type="InterPro" id="IPR014729">
    <property type="entry name" value="Rossmann-like_a/b/a_fold"/>
</dbReference>
<dbReference type="GO" id="GO:0004359">
    <property type="term" value="F:glutaminase activity"/>
    <property type="evidence" value="ECO:0007669"/>
    <property type="project" value="InterPro"/>
</dbReference>
<reference evidence="10 11" key="1">
    <citation type="journal article" date="2012" name="Science">
        <title>The Paleozoic origin of enzymatic lignin decomposition reconstructed from 31 fungal genomes.</title>
        <authorList>
            <person name="Floudas D."/>
            <person name="Binder M."/>
            <person name="Riley R."/>
            <person name="Barry K."/>
            <person name="Blanchette R.A."/>
            <person name="Henrissat B."/>
            <person name="Martinez A.T."/>
            <person name="Otillar R."/>
            <person name="Spatafora J.W."/>
            <person name="Yadav J.S."/>
            <person name="Aerts A."/>
            <person name="Benoit I."/>
            <person name="Boyd A."/>
            <person name="Carlson A."/>
            <person name="Copeland A."/>
            <person name="Coutinho P.M."/>
            <person name="de Vries R.P."/>
            <person name="Ferreira P."/>
            <person name="Findley K."/>
            <person name="Foster B."/>
            <person name="Gaskell J."/>
            <person name="Glotzer D."/>
            <person name="Gorecki P."/>
            <person name="Heitman J."/>
            <person name="Hesse C."/>
            <person name="Hori C."/>
            <person name="Igarashi K."/>
            <person name="Jurgens J.A."/>
            <person name="Kallen N."/>
            <person name="Kersten P."/>
            <person name="Kohler A."/>
            <person name="Kuees U."/>
            <person name="Kumar T.K.A."/>
            <person name="Kuo A."/>
            <person name="LaButti K."/>
            <person name="Larrondo L.F."/>
            <person name="Lindquist E."/>
            <person name="Ling A."/>
            <person name="Lombard V."/>
            <person name="Lucas S."/>
            <person name="Lundell T."/>
            <person name="Martin R."/>
            <person name="McLaughlin D.J."/>
            <person name="Morgenstern I."/>
            <person name="Morin E."/>
            <person name="Murat C."/>
            <person name="Nagy L.G."/>
            <person name="Nolan M."/>
            <person name="Ohm R.A."/>
            <person name="Patyshakuliyeva A."/>
            <person name="Rokas A."/>
            <person name="Ruiz-Duenas F.J."/>
            <person name="Sabat G."/>
            <person name="Salamov A."/>
            <person name="Samejima M."/>
            <person name="Schmutz J."/>
            <person name="Slot J.C."/>
            <person name="St John F."/>
            <person name="Stenlid J."/>
            <person name="Sun H."/>
            <person name="Sun S."/>
            <person name="Syed K."/>
            <person name="Tsang A."/>
            <person name="Wiebenga A."/>
            <person name="Young D."/>
            <person name="Pisabarro A."/>
            <person name="Eastwood D.C."/>
            <person name="Martin F."/>
            <person name="Cullen D."/>
            <person name="Grigoriev I.V."/>
            <person name="Hibbett D.S."/>
        </authorList>
    </citation>
    <scope>NUCLEOTIDE SEQUENCE</scope>
    <source>
        <strain evidence="11">FP-58527</strain>
    </source>
</reference>
<dbReference type="CDD" id="cd00553">
    <property type="entry name" value="NAD_synthase"/>
    <property type="match status" value="1"/>
</dbReference>
<dbReference type="Proteomes" id="UP000015241">
    <property type="component" value="Unassembled WGS sequence"/>
</dbReference>
<dbReference type="AlphaFoldDB" id="S8FI56"/>
<dbReference type="HAMAP" id="MF_02090">
    <property type="entry name" value="NadE_glutamine_dep"/>
    <property type="match status" value="1"/>
</dbReference>
<dbReference type="InterPro" id="IPR003010">
    <property type="entry name" value="C-N_Hydrolase"/>
</dbReference>
<protein>
    <recommendedName>
        <fullName evidence="8">Glutamine-dependent NAD(+) synthetase</fullName>
        <ecNumber evidence="8">6.3.5.1</ecNumber>
    </recommendedName>
    <alternativeName>
        <fullName evidence="8">NAD(+) synthase [glutamine-hydrolyzing]</fullName>
    </alternativeName>
</protein>
<dbReference type="UniPathway" id="UPA00253">
    <property type="reaction ID" value="UER00334"/>
</dbReference>
<name>S8FI56_FOMSC</name>
<comment type="catalytic activity">
    <reaction evidence="7 8">
        <text>deamido-NAD(+) + L-glutamine + ATP + H2O = L-glutamate + AMP + diphosphate + NAD(+) + H(+)</text>
        <dbReference type="Rhea" id="RHEA:24384"/>
        <dbReference type="ChEBI" id="CHEBI:15377"/>
        <dbReference type="ChEBI" id="CHEBI:15378"/>
        <dbReference type="ChEBI" id="CHEBI:29985"/>
        <dbReference type="ChEBI" id="CHEBI:30616"/>
        <dbReference type="ChEBI" id="CHEBI:33019"/>
        <dbReference type="ChEBI" id="CHEBI:57540"/>
        <dbReference type="ChEBI" id="CHEBI:58359"/>
        <dbReference type="ChEBI" id="CHEBI:58437"/>
        <dbReference type="ChEBI" id="CHEBI:456215"/>
        <dbReference type="EC" id="6.3.5.1"/>
    </reaction>
</comment>
<dbReference type="GO" id="GO:0005737">
    <property type="term" value="C:cytoplasm"/>
    <property type="evidence" value="ECO:0007669"/>
    <property type="project" value="InterPro"/>
</dbReference>
<evidence type="ECO:0000256" key="2">
    <source>
        <dbReference type="ARBA" id="ARBA00007145"/>
    </source>
</evidence>
<evidence type="ECO:0000259" key="9">
    <source>
        <dbReference type="PROSITE" id="PS50263"/>
    </source>
</evidence>
<dbReference type="EMBL" id="KE504144">
    <property type="protein sequence ID" value="EPT01081.1"/>
    <property type="molecule type" value="Genomic_DNA"/>
</dbReference>
<dbReference type="FunFam" id="3.60.110.10:FF:000003">
    <property type="entry name" value="Glutamine-dependent NAD(+) synthetase"/>
    <property type="match status" value="1"/>
</dbReference>
<evidence type="ECO:0000256" key="4">
    <source>
        <dbReference type="ARBA" id="ARBA00022741"/>
    </source>
</evidence>
<evidence type="ECO:0000256" key="3">
    <source>
        <dbReference type="ARBA" id="ARBA00022598"/>
    </source>
</evidence>
<dbReference type="NCBIfam" id="TIGR00552">
    <property type="entry name" value="nadE"/>
    <property type="match status" value="1"/>
</dbReference>
<dbReference type="InterPro" id="IPR014445">
    <property type="entry name" value="Gln-dep_NAD_synthase"/>
</dbReference>
<dbReference type="Pfam" id="PF00795">
    <property type="entry name" value="CN_hydrolase"/>
    <property type="match status" value="1"/>
</dbReference>
<accession>S8FI56</accession>
<dbReference type="eggNOG" id="KOG2303">
    <property type="taxonomic scope" value="Eukaryota"/>
</dbReference>
<dbReference type="Gene3D" id="3.40.50.620">
    <property type="entry name" value="HUPs"/>
    <property type="match status" value="1"/>
</dbReference>
<dbReference type="InterPro" id="IPR003694">
    <property type="entry name" value="NAD_synthase"/>
</dbReference>
<evidence type="ECO:0000256" key="7">
    <source>
        <dbReference type="ARBA" id="ARBA00052340"/>
    </source>
</evidence>
<dbReference type="SUPFAM" id="SSF56317">
    <property type="entry name" value="Carbon-nitrogen hydrolase"/>
    <property type="match status" value="1"/>
</dbReference>
<dbReference type="PROSITE" id="PS50263">
    <property type="entry name" value="CN_HYDROLASE"/>
    <property type="match status" value="1"/>
</dbReference>
<dbReference type="PANTHER" id="PTHR23090:SF9">
    <property type="entry name" value="GLUTAMINE-DEPENDENT NAD(+) SYNTHETASE"/>
    <property type="match status" value="1"/>
</dbReference>
<keyword evidence="6 8" id="KW-0520">NAD</keyword>
<evidence type="ECO:0000313" key="11">
    <source>
        <dbReference type="Proteomes" id="UP000015241"/>
    </source>
</evidence>
<evidence type="ECO:0000256" key="5">
    <source>
        <dbReference type="ARBA" id="ARBA00022840"/>
    </source>
</evidence>
<proteinExistence type="inferred from homology"/>
<gene>
    <name evidence="10" type="ORF">FOMPIDRAFT_159416</name>
</gene>
<dbReference type="FunFam" id="3.40.50.620:FF:000036">
    <property type="entry name" value="Glutamine-dependent NAD(+) synthetase"/>
    <property type="match status" value="1"/>
</dbReference>
<dbReference type="CDD" id="cd07570">
    <property type="entry name" value="GAT_Gln-NAD-synth"/>
    <property type="match status" value="1"/>
</dbReference>